<sequence>MSLKKIFSGLVFIFLAATNISALAGNSDLKAFTSGSYQQMLANNANRPFMLVIWSVDCSSCLKDMALLSSIHKSRPELKMIMLATDDLSATGEIQQLLEKNQLSGIENWIYAEDNTQKLRFEIDPKWYGELPRTYFLDATHSRVGVSGVISKKDYETMFKKILN</sequence>
<dbReference type="InterPro" id="IPR036249">
    <property type="entry name" value="Thioredoxin-like_sf"/>
</dbReference>
<evidence type="ECO:0008006" key="4">
    <source>
        <dbReference type="Google" id="ProtNLM"/>
    </source>
</evidence>
<evidence type="ECO:0000313" key="3">
    <source>
        <dbReference type="Proteomes" id="UP000494216"/>
    </source>
</evidence>
<comment type="caution">
    <text evidence="2">The sequence shown here is derived from an EMBL/GenBank/DDBJ whole genome shotgun (WGS) entry which is preliminary data.</text>
</comment>
<dbReference type="Proteomes" id="UP000494216">
    <property type="component" value="Unassembled WGS sequence"/>
</dbReference>
<dbReference type="Gene3D" id="3.40.30.10">
    <property type="entry name" value="Glutaredoxin"/>
    <property type="match status" value="1"/>
</dbReference>
<reference evidence="2 3" key="1">
    <citation type="submission" date="2020-02" db="EMBL/GenBank/DDBJ databases">
        <authorList>
            <person name="Hogendoorn C."/>
        </authorList>
    </citation>
    <scope>NUCLEOTIDE SEQUENCE [LARGE SCALE GENOMIC DNA]</scope>
    <source>
        <strain evidence="2">METHB21</strain>
    </source>
</reference>
<gene>
    <name evidence="2" type="ORF">METHB2_20079</name>
</gene>
<evidence type="ECO:0000313" key="2">
    <source>
        <dbReference type="EMBL" id="CAA9890248.1"/>
    </source>
</evidence>
<feature type="signal peptide" evidence="1">
    <location>
        <begin position="1"/>
        <end position="24"/>
    </location>
</feature>
<dbReference type="RefSeq" id="WP_174625201.1">
    <property type="nucleotide sequence ID" value="NZ_CADCXN010000047.1"/>
</dbReference>
<proteinExistence type="predicted"/>
<feature type="chain" id="PRO_5035851342" description="Thioredoxin domain-containing protein" evidence="1">
    <location>
        <begin position="25"/>
        <end position="164"/>
    </location>
</feature>
<protein>
    <recommendedName>
        <fullName evidence="4">Thioredoxin domain-containing protein</fullName>
    </recommendedName>
</protein>
<dbReference type="SUPFAM" id="SSF52833">
    <property type="entry name" value="Thioredoxin-like"/>
    <property type="match status" value="1"/>
</dbReference>
<evidence type="ECO:0000256" key="1">
    <source>
        <dbReference type="SAM" id="SignalP"/>
    </source>
</evidence>
<name>A0A8S0Y9J2_9GAMM</name>
<dbReference type="EMBL" id="CADCXN010000047">
    <property type="protein sequence ID" value="CAA9890248.1"/>
    <property type="molecule type" value="Genomic_DNA"/>
</dbReference>
<dbReference type="AlphaFoldDB" id="A0A8S0Y9J2"/>
<accession>A0A8S0Y9J2</accession>
<keyword evidence="3" id="KW-1185">Reference proteome</keyword>
<organism evidence="2 3">
    <name type="scientific">Candidatus Methylobacter favarea</name>
    <dbReference type="NCBI Taxonomy" id="2707345"/>
    <lineage>
        <taxon>Bacteria</taxon>
        <taxon>Pseudomonadati</taxon>
        <taxon>Pseudomonadota</taxon>
        <taxon>Gammaproteobacteria</taxon>
        <taxon>Methylococcales</taxon>
        <taxon>Methylococcaceae</taxon>
        <taxon>Methylobacter</taxon>
    </lineage>
</organism>
<keyword evidence="1" id="KW-0732">Signal</keyword>